<sequence length="118" mass="12504">MIEERRGAPHGVLLAVVVGLVVVVPVLLSEQGEALTGAISEILSPVGLLLVPIVLLLLIQFLSSDRGTVISNIFSTGEPDSIHRLSGSPVGVALFLVLLLFLLYNRISLFGSDDDDSE</sequence>
<dbReference type="OMA" id="NSIHRIG"/>
<dbReference type="RefSeq" id="XP_010259562.1">
    <property type="nucleotide sequence ID" value="XM_010261260.2"/>
</dbReference>
<dbReference type="PANTHER" id="PTHR33306:SF1">
    <property type="entry name" value="EXPRESSED PROTEIN"/>
    <property type="match status" value="1"/>
</dbReference>
<evidence type="ECO:0000313" key="2">
    <source>
        <dbReference type="Proteomes" id="UP000189703"/>
    </source>
</evidence>
<keyword evidence="1" id="KW-0812">Transmembrane</keyword>
<feature type="transmembrane region" description="Helical" evidence="1">
    <location>
        <begin position="12"/>
        <end position="30"/>
    </location>
</feature>
<evidence type="ECO:0000256" key="1">
    <source>
        <dbReference type="SAM" id="Phobius"/>
    </source>
</evidence>
<dbReference type="AlphaFoldDB" id="A0A1U8ABS2"/>
<dbReference type="FunCoup" id="A0A1U8ABS2">
    <property type="interactions" value="657"/>
</dbReference>
<dbReference type="KEGG" id="nnu:104598951"/>
<feature type="transmembrane region" description="Helical" evidence="1">
    <location>
        <begin position="42"/>
        <end position="62"/>
    </location>
</feature>
<protein>
    <submittedName>
        <fullName evidence="3">Uncharacterized protein LOC104598951</fullName>
    </submittedName>
</protein>
<reference evidence="3" key="1">
    <citation type="submission" date="2025-08" db="UniProtKB">
        <authorList>
            <consortium name="RefSeq"/>
        </authorList>
    </citation>
    <scope>IDENTIFICATION</scope>
</reference>
<dbReference type="GeneID" id="104598951"/>
<keyword evidence="1" id="KW-0472">Membrane</keyword>
<dbReference type="STRING" id="4432.A0A1U8ABS2"/>
<feature type="transmembrane region" description="Helical" evidence="1">
    <location>
        <begin position="82"/>
        <end position="104"/>
    </location>
</feature>
<name>A0A1U8ABS2_NELNU</name>
<organism evidence="2 3">
    <name type="scientific">Nelumbo nucifera</name>
    <name type="common">Sacred lotus</name>
    <dbReference type="NCBI Taxonomy" id="4432"/>
    <lineage>
        <taxon>Eukaryota</taxon>
        <taxon>Viridiplantae</taxon>
        <taxon>Streptophyta</taxon>
        <taxon>Embryophyta</taxon>
        <taxon>Tracheophyta</taxon>
        <taxon>Spermatophyta</taxon>
        <taxon>Magnoliopsida</taxon>
        <taxon>Proteales</taxon>
        <taxon>Nelumbonaceae</taxon>
        <taxon>Nelumbo</taxon>
    </lineage>
</organism>
<dbReference type="InParanoid" id="A0A1U8ABS2"/>
<keyword evidence="1" id="KW-1133">Transmembrane helix</keyword>
<dbReference type="PANTHER" id="PTHR33306">
    <property type="entry name" value="EXPRESSED PROTEIN-RELATED-RELATED"/>
    <property type="match status" value="1"/>
</dbReference>
<keyword evidence="2" id="KW-1185">Reference proteome</keyword>
<dbReference type="Proteomes" id="UP000189703">
    <property type="component" value="Unplaced"/>
</dbReference>
<dbReference type="eggNOG" id="ENOG502S1BY">
    <property type="taxonomic scope" value="Eukaryota"/>
</dbReference>
<gene>
    <name evidence="3" type="primary">LOC104598951</name>
</gene>
<proteinExistence type="predicted"/>
<accession>A0A1U8ABS2</accession>
<evidence type="ECO:0000313" key="3">
    <source>
        <dbReference type="RefSeq" id="XP_010259562.1"/>
    </source>
</evidence>